<comment type="subcellular location">
    <subcellularLocation>
        <location evidence="1">Membrane</location>
        <topology evidence="1">Multi-pass membrane protein</topology>
    </subcellularLocation>
</comment>
<feature type="domain" description="Major facilitator superfamily (MFS) profile" evidence="7">
    <location>
        <begin position="65"/>
        <end position="576"/>
    </location>
</feature>
<feature type="transmembrane region" description="Helical" evidence="6">
    <location>
        <begin position="333"/>
        <end position="353"/>
    </location>
</feature>
<feature type="transmembrane region" description="Helical" evidence="6">
    <location>
        <begin position="549"/>
        <end position="571"/>
    </location>
</feature>
<dbReference type="OMA" id="FFANWLP"/>
<dbReference type="PROSITE" id="PS50850">
    <property type="entry name" value="MFS"/>
    <property type="match status" value="1"/>
</dbReference>
<feature type="transmembrane region" description="Helical" evidence="6">
    <location>
        <begin position="373"/>
        <end position="393"/>
    </location>
</feature>
<dbReference type="Proteomes" id="UP000054383">
    <property type="component" value="Unassembled WGS sequence"/>
</dbReference>
<accession>A0A0U1M0Q9</accession>
<dbReference type="Pfam" id="PF06609">
    <property type="entry name" value="TRI12"/>
    <property type="match status" value="1"/>
</dbReference>
<feature type="transmembrane region" description="Helical" evidence="6">
    <location>
        <begin position="262"/>
        <end position="281"/>
    </location>
</feature>
<evidence type="ECO:0000256" key="6">
    <source>
        <dbReference type="SAM" id="Phobius"/>
    </source>
</evidence>
<feature type="transmembrane region" description="Helical" evidence="6">
    <location>
        <begin position="66"/>
        <end position="87"/>
    </location>
</feature>
<dbReference type="AlphaFoldDB" id="A0A0U1M0Q9"/>
<dbReference type="SUPFAM" id="SSF103473">
    <property type="entry name" value="MFS general substrate transporter"/>
    <property type="match status" value="1"/>
</dbReference>
<keyword evidence="4 6" id="KW-1133">Transmembrane helix</keyword>
<evidence type="ECO:0000256" key="1">
    <source>
        <dbReference type="ARBA" id="ARBA00004141"/>
    </source>
</evidence>
<evidence type="ECO:0000256" key="3">
    <source>
        <dbReference type="ARBA" id="ARBA00022692"/>
    </source>
</evidence>
<sequence>MSNLPPTILKDGEVQEQQQATHIEAFSDVYAVEKAIESDRRPEAQGKDQAELPEGYFYSPSFIGSYCAIGVAFSCGTGGFALVAPILSEISRDVGAYGSSNVNWVGIVYSLAQAVILMLVGRLSDIFGRRWFFIVGSSIGLIGSIVGATATSLGQLIAGETLIGIAAGFQCSFFWVVAEIVPMKRRFIANAGLFLWTIPTNTLGPKIAATIQNNTSMKWRGCFYYLIAMNALSVLLWFLFYHPPTFNLLHRTKGPKQLIMGFDFVGFFLFSAGMILLLVGLNWGGSLYPWVSGYVLGTLLSGFATLVACVIYELRTSIEEPYLPLELFKNIKYTSCVIWCSIEAMTFYAFGLIWPKAVPILYPNLDQASSATISGLVTMSFALGQMSGPFFANWLPAKKLVIIGSFIGTGLLAAVAANPLNMSLTVGLLVTGNLIIGMADGIGLPMTTFPIKTQERLGTAGGLSGCIRLAGTSIAVAMYSTILSNRLNQTIPAVIETAALSTGISESAVPELITVLNDGRPLGNITVEGLTTSAIALIEQAYRMGNARAYSTVFLSTLGFGGVALILSFFIGGVDESDGEYVAAVIQNTNEMVVDPEKGHI</sequence>
<evidence type="ECO:0000256" key="4">
    <source>
        <dbReference type="ARBA" id="ARBA00022989"/>
    </source>
</evidence>
<dbReference type="InterPro" id="IPR020846">
    <property type="entry name" value="MFS_dom"/>
</dbReference>
<dbReference type="EMBL" id="CVMT01000005">
    <property type="protein sequence ID" value="CRG89117.1"/>
    <property type="molecule type" value="Genomic_DNA"/>
</dbReference>
<dbReference type="OrthoDB" id="2587356at2759"/>
<feature type="transmembrane region" description="Helical" evidence="6">
    <location>
        <begin position="287"/>
        <end position="312"/>
    </location>
</feature>
<feature type="transmembrane region" description="Helical" evidence="6">
    <location>
        <begin position="132"/>
        <end position="150"/>
    </location>
</feature>
<keyword evidence="2" id="KW-0813">Transport</keyword>
<feature type="transmembrane region" description="Helical" evidence="6">
    <location>
        <begin position="223"/>
        <end position="241"/>
    </location>
</feature>
<feature type="transmembrane region" description="Helical" evidence="6">
    <location>
        <begin position="426"/>
        <end position="446"/>
    </location>
</feature>
<dbReference type="PANTHER" id="PTHR23501">
    <property type="entry name" value="MAJOR FACILITATOR SUPERFAMILY"/>
    <property type="match status" value="1"/>
</dbReference>
<organism evidence="8 9">
    <name type="scientific">Talaromyces islandicus</name>
    <name type="common">Penicillium islandicum</name>
    <dbReference type="NCBI Taxonomy" id="28573"/>
    <lineage>
        <taxon>Eukaryota</taxon>
        <taxon>Fungi</taxon>
        <taxon>Dikarya</taxon>
        <taxon>Ascomycota</taxon>
        <taxon>Pezizomycotina</taxon>
        <taxon>Eurotiomycetes</taxon>
        <taxon>Eurotiomycetidae</taxon>
        <taxon>Eurotiales</taxon>
        <taxon>Trichocomaceae</taxon>
        <taxon>Talaromyces</taxon>
        <taxon>Talaromyces sect. Islandici</taxon>
    </lineage>
</organism>
<proteinExistence type="predicted"/>
<dbReference type="Gene3D" id="1.20.1250.20">
    <property type="entry name" value="MFS general substrate transporter like domains"/>
    <property type="match status" value="1"/>
</dbReference>
<protein>
    <submittedName>
        <fullName evidence="8">Putative transporter C3H1,06c</fullName>
    </submittedName>
</protein>
<dbReference type="GO" id="GO:0005886">
    <property type="term" value="C:plasma membrane"/>
    <property type="evidence" value="ECO:0007669"/>
    <property type="project" value="TreeGrafter"/>
</dbReference>
<reference evidence="8 9" key="1">
    <citation type="submission" date="2015-04" db="EMBL/GenBank/DDBJ databases">
        <authorList>
            <person name="Syromyatnikov M.Y."/>
            <person name="Popov V.N."/>
        </authorList>
    </citation>
    <scope>NUCLEOTIDE SEQUENCE [LARGE SCALE GENOMIC DNA]</scope>
    <source>
        <strain evidence="8">WF-38-12</strain>
    </source>
</reference>
<feature type="transmembrane region" description="Helical" evidence="6">
    <location>
        <begin position="162"/>
        <end position="181"/>
    </location>
</feature>
<keyword evidence="5 6" id="KW-0472">Membrane</keyword>
<evidence type="ECO:0000313" key="8">
    <source>
        <dbReference type="EMBL" id="CRG89117.1"/>
    </source>
</evidence>
<feature type="transmembrane region" description="Helical" evidence="6">
    <location>
        <begin position="193"/>
        <end position="211"/>
    </location>
</feature>
<dbReference type="PANTHER" id="PTHR23501:SF109">
    <property type="entry name" value="MAJOR FACILITATOR SUPERFAMILY (MFS) PROFILE DOMAIN-CONTAINING PROTEIN-RELATED"/>
    <property type="match status" value="1"/>
</dbReference>
<dbReference type="InterPro" id="IPR005829">
    <property type="entry name" value="Sugar_transporter_CS"/>
</dbReference>
<feature type="transmembrane region" description="Helical" evidence="6">
    <location>
        <begin position="102"/>
        <end position="120"/>
    </location>
</feature>
<evidence type="ECO:0000259" key="7">
    <source>
        <dbReference type="PROSITE" id="PS50850"/>
    </source>
</evidence>
<name>A0A0U1M0Q9_TALIS</name>
<keyword evidence="3 6" id="KW-0812">Transmembrane</keyword>
<dbReference type="InterPro" id="IPR036259">
    <property type="entry name" value="MFS_trans_sf"/>
</dbReference>
<dbReference type="GO" id="GO:0022857">
    <property type="term" value="F:transmembrane transporter activity"/>
    <property type="evidence" value="ECO:0007669"/>
    <property type="project" value="InterPro"/>
</dbReference>
<dbReference type="PROSITE" id="PS00216">
    <property type="entry name" value="SUGAR_TRANSPORT_1"/>
    <property type="match status" value="1"/>
</dbReference>
<feature type="transmembrane region" description="Helical" evidence="6">
    <location>
        <begin position="400"/>
        <end position="420"/>
    </location>
</feature>
<evidence type="ECO:0000313" key="9">
    <source>
        <dbReference type="Proteomes" id="UP000054383"/>
    </source>
</evidence>
<gene>
    <name evidence="8" type="ORF">PISL3812_06152</name>
</gene>
<evidence type="ECO:0000256" key="2">
    <source>
        <dbReference type="ARBA" id="ARBA00022448"/>
    </source>
</evidence>
<keyword evidence="9" id="KW-1185">Reference proteome</keyword>
<evidence type="ECO:0000256" key="5">
    <source>
        <dbReference type="ARBA" id="ARBA00023136"/>
    </source>
</evidence>
<dbReference type="InterPro" id="IPR010573">
    <property type="entry name" value="MFS_Str1/Tri12-like"/>
</dbReference>